<dbReference type="InterPro" id="IPR036894">
    <property type="entry name" value="YbaB-like_sf"/>
</dbReference>
<dbReference type="RefSeq" id="WP_201946589.1">
    <property type="nucleotide sequence ID" value="NZ_JAERRJ010000004.1"/>
</dbReference>
<accession>A0ABS1M365</accession>
<dbReference type="Gene3D" id="3.30.1310.10">
    <property type="entry name" value="Nucleoid-associated protein YbaB-like domain"/>
    <property type="match status" value="1"/>
</dbReference>
<dbReference type="EMBL" id="JAERRJ010000004">
    <property type="protein sequence ID" value="MBL1075005.1"/>
    <property type="molecule type" value="Genomic_DNA"/>
</dbReference>
<keyword evidence="2" id="KW-1185">Reference proteome</keyword>
<comment type="caution">
    <text evidence="1">The sequence shown here is derived from an EMBL/GenBank/DDBJ whole genome shotgun (WGS) entry which is preliminary data.</text>
</comment>
<dbReference type="Pfam" id="PF02575">
    <property type="entry name" value="YbaB_DNA_bd"/>
    <property type="match status" value="1"/>
</dbReference>
<dbReference type="Proteomes" id="UP000602198">
    <property type="component" value="Unassembled WGS sequence"/>
</dbReference>
<dbReference type="SUPFAM" id="SSF82607">
    <property type="entry name" value="YbaB-like"/>
    <property type="match status" value="1"/>
</dbReference>
<proteinExistence type="predicted"/>
<protein>
    <submittedName>
        <fullName evidence="1">YbaB/EbfC family nucleoid-associated protein</fullName>
    </submittedName>
</protein>
<evidence type="ECO:0000313" key="1">
    <source>
        <dbReference type="EMBL" id="MBL1075005.1"/>
    </source>
</evidence>
<sequence length="113" mass="11646">MSREMDALVGRVANSLEALEAALYGLKQVRGTFTSADRSITVEVDGDGAVTSLRLAETVTSRQPAEVSQLILWACQQAAADATAQRSQVVAELNKSFPSGNVGGGPDSAGGGH</sequence>
<name>A0ABS1M365_9NOCA</name>
<organism evidence="1 2">
    <name type="scientific">Nocardia acididurans</name>
    <dbReference type="NCBI Taxonomy" id="2802282"/>
    <lineage>
        <taxon>Bacteria</taxon>
        <taxon>Bacillati</taxon>
        <taxon>Actinomycetota</taxon>
        <taxon>Actinomycetes</taxon>
        <taxon>Mycobacteriales</taxon>
        <taxon>Nocardiaceae</taxon>
        <taxon>Nocardia</taxon>
    </lineage>
</organism>
<dbReference type="InterPro" id="IPR004401">
    <property type="entry name" value="YbaB/EbfC"/>
</dbReference>
<gene>
    <name evidence="1" type="ORF">JK358_11430</name>
</gene>
<reference evidence="1 2" key="1">
    <citation type="submission" date="2021-01" db="EMBL/GenBank/DDBJ databases">
        <title>WGS of actinomycetes isolated from Thailand.</title>
        <authorList>
            <person name="Thawai C."/>
        </authorList>
    </citation>
    <scope>NUCLEOTIDE SEQUENCE [LARGE SCALE GENOMIC DNA]</scope>
    <source>
        <strain evidence="1 2">LPG 2</strain>
    </source>
</reference>
<evidence type="ECO:0000313" key="2">
    <source>
        <dbReference type="Proteomes" id="UP000602198"/>
    </source>
</evidence>